<gene>
    <name evidence="2" type="ORF">G2W53_026121</name>
</gene>
<accession>A0A834TGC9</accession>
<proteinExistence type="predicted"/>
<dbReference type="AlphaFoldDB" id="A0A834TGC9"/>
<name>A0A834TGC9_9FABA</name>
<organism evidence="2 3">
    <name type="scientific">Senna tora</name>
    <dbReference type="NCBI Taxonomy" id="362788"/>
    <lineage>
        <taxon>Eukaryota</taxon>
        <taxon>Viridiplantae</taxon>
        <taxon>Streptophyta</taxon>
        <taxon>Embryophyta</taxon>
        <taxon>Tracheophyta</taxon>
        <taxon>Spermatophyta</taxon>
        <taxon>Magnoliopsida</taxon>
        <taxon>eudicotyledons</taxon>
        <taxon>Gunneridae</taxon>
        <taxon>Pentapetalae</taxon>
        <taxon>rosids</taxon>
        <taxon>fabids</taxon>
        <taxon>Fabales</taxon>
        <taxon>Fabaceae</taxon>
        <taxon>Caesalpinioideae</taxon>
        <taxon>Cassia clade</taxon>
        <taxon>Senna</taxon>
    </lineage>
</organism>
<feature type="region of interest" description="Disordered" evidence="1">
    <location>
        <begin position="1"/>
        <end position="26"/>
    </location>
</feature>
<reference evidence="2" key="1">
    <citation type="submission" date="2020-09" db="EMBL/GenBank/DDBJ databases">
        <title>Genome-Enabled Discovery of Anthraquinone Biosynthesis in Senna tora.</title>
        <authorList>
            <person name="Kang S.-H."/>
            <person name="Pandey R.P."/>
            <person name="Lee C.-M."/>
            <person name="Sim J.-S."/>
            <person name="Jeong J.-T."/>
            <person name="Choi B.-S."/>
            <person name="Jung M."/>
            <person name="Ginzburg D."/>
            <person name="Zhao K."/>
            <person name="Won S.Y."/>
            <person name="Oh T.-J."/>
            <person name="Yu Y."/>
            <person name="Kim N.-H."/>
            <person name="Lee O.R."/>
            <person name="Lee T.-H."/>
            <person name="Bashyal P."/>
            <person name="Kim T.-S."/>
            <person name="Lee W.-H."/>
            <person name="Kawkins C."/>
            <person name="Kim C.-K."/>
            <person name="Kim J.S."/>
            <person name="Ahn B.O."/>
            <person name="Rhee S.Y."/>
            <person name="Sohng J.K."/>
        </authorList>
    </citation>
    <scope>NUCLEOTIDE SEQUENCE</scope>
    <source>
        <tissue evidence="2">Leaf</tissue>
    </source>
</reference>
<dbReference type="EMBL" id="JAAIUW010000008">
    <property type="protein sequence ID" value="KAF7820666.1"/>
    <property type="molecule type" value="Genomic_DNA"/>
</dbReference>
<evidence type="ECO:0000313" key="2">
    <source>
        <dbReference type="EMBL" id="KAF7820666.1"/>
    </source>
</evidence>
<comment type="caution">
    <text evidence="2">The sequence shown here is derived from an EMBL/GenBank/DDBJ whole genome shotgun (WGS) entry which is preliminary data.</text>
</comment>
<evidence type="ECO:0000256" key="1">
    <source>
        <dbReference type="SAM" id="MobiDB-lite"/>
    </source>
</evidence>
<evidence type="ECO:0000313" key="3">
    <source>
        <dbReference type="Proteomes" id="UP000634136"/>
    </source>
</evidence>
<protein>
    <submittedName>
        <fullName evidence="2">Uncharacterized protein</fullName>
    </submittedName>
</protein>
<keyword evidence="3" id="KW-1185">Reference proteome</keyword>
<dbReference type="Proteomes" id="UP000634136">
    <property type="component" value="Unassembled WGS sequence"/>
</dbReference>
<sequence length="26" mass="2961">MQGKDEAKEEGRKATPKRESVRIEGM</sequence>